<dbReference type="CDD" id="cd10442">
    <property type="entry name" value="GIY-YIG_PLEs"/>
    <property type="match status" value="1"/>
</dbReference>
<sequence length="661" mass="76073">MSDFLKLSNTGTSNLSQGERSAIIQIKNWDDVVIKPSDKGGNVVIWPKILYVAEALKQLTDGKCYSKLHHDPTSAFRESYNSIVQDGYHTGLLTKPEFKALNNIHSRTPTFYMLPKIHKNITKPPGRPIVSGNGNLCEQASIYIDKKLRPFVCRLPSYTRDTSDLLSKIENVKVPSGTILVTCDVESLYTCILHKFGLMAIRFFLETESDWDPQYIDFIVSITQFCLTHNFFIFNNKFYLQQRGVAMGAAFAPTYANLFLGWWEANWVFNDELTHYTQFVLDWFRYIDDLFFLWTGTTELLEDFLHKLNENGLNIKLTHTYSTHKIDFLDISIYIMTDGVLTTDLYRKPTATNSILHFQSHHLKSTKKAIPYGEFIRLRHNCSDHTVFVKRAKELMARFKDRGYSGRMIKQAYHRACGLKRTNLLLTGQKKTQSSDECIRFVSTFNNQWPSITAILKKHWHVLLTDITLRKYLGEFPSTCCRRSPNLRDKLVSSHFQSSSGTSNTKLKGTYTCGHCKACKYIYNLNSVVDRFNIKHEVRDFFNCRSESIIYLITCPCGKQYVGKTIRMLKDRLLEHIRNIEQSNIDASNNTKMTPIARHFHERHEGKSVGLKMSGLSKISLGLRGGDLDRALIKKESEWIFLLNSLSPKGLNRSITLNAFL</sequence>
<reference evidence="2" key="2">
    <citation type="submission" date="2021-03" db="UniProtKB">
        <authorList>
            <consortium name="Ensembl"/>
        </authorList>
    </citation>
    <scope>IDENTIFICATION</scope>
</reference>
<organism evidence="2">
    <name type="scientific">Xenopus tropicalis</name>
    <name type="common">Western clawed frog</name>
    <name type="synonym">Silurana tropicalis</name>
    <dbReference type="NCBI Taxonomy" id="8364"/>
    <lineage>
        <taxon>Eukaryota</taxon>
        <taxon>Metazoa</taxon>
        <taxon>Chordata</taxon>
        <taxon>Craniata</taxon>
        <taxon>Vertebrata</taxon>
        <taxon>Euteleostomi</taxon>
        <taxon>Amphibia</taxon>
        <taxon>Batrachia</taxon>
        <taxon>Anura</taxon>
        <taxon>Pipoidea</taxon>
        <taxon>Pipidae</taxon>
        <taxon>Xenopodinae</taxon>
        <taxon>Xenopus</taxon>
        <taxon>Silurana</taxon>
    </lineage>
</organism>
<evidence type="ECO:0000259" key="1">
    <source>
        <dbReference type="PROSITE" id="PS50164"/>
    </source>
</evidence>
<dbReference type="Ensembl" id="ENSXETT00000117884">
    <property type="protein sequence ID" value="ENSXETP00000107795"/>
    <property type="gene ID" value="ENSXETG00000041580"/>
</dbReference>
<dbReference type="Pfam" id="PF26215">
    <property type="entry name" value="HTH_animal"/>
    <property type="match status" value="1"/>
</dbReference>
<reference evidence="2" key="1">
    <citation type="journal article" date="2010" name="Science">
        <title>The genome of the Western clawed frog Xenopus tropicalis.</title>
        <authorList>
            <person name="Hellsten U."/>
            <person name="Harland R.M."/>
            <person name="Gilchrist M.J."/>
            <person name="Hendrix D."/>
            <person name="Jurka J."/>
            <person name="Kapitonov V."/>
            <person name="Ovcharenko I."/>
            <person name="Putnam N.H."/>
            <person name="Shu S."/>
            <person name="Taher L."/>
            <person name="Blitz I.L."/>
            <person name="Blumberg B."/>
            <person name="Dichmann D.S."/>
            <person name="Dubchak I."/>
            <person name="Amaya E."/>
            <person name="Detter J.C."/>
            <person name="Fletcher R."/>
            <person name="Gerhard D.S."/>
            <person name="Goodstein D."/>
            <person name="Graves T."/>
            <person name="Grigoriev I.V."/>
            <person name="Grimwood J."/>
            <person name="Kawashima T."/>
            <person name="Lindquist E."/>
            <person name="Lucas S.M."/>
            <person name="Mead P.E."/>
            <person name="Mitros T."/>
            <person name="Ogino H."/>
            <person name="Ohta Y."/>
            <person name="Poliakov A.V."/>
            <person name="Pollet N."/>
            <person name="Robert J."/>
            <person name="Salamov A."/>
            <person name="Sater A.K."/>
            <person name="Schmutz J."/>
            <person name="Terry A."/>
            <person name="Vize P.D."/>
            <person name="Warren W.C."/>
            <person name="Wells D."/>
            <person name="Wills A."/>
            <person name="Wilson R.K."/>
            <person name="Zimmerman L.B."/>
            <person name="Zorn A.M."/>
            <person name="Grainger R."/>
            <person name="Grammer T."/>
            <person name="Khokha M.K."/>
            <person name="Richardson P.M."/>
            <person name="Rokhsar D.S."/>
        </authorList>
    </citation>
    <scope>NUCLEOTIDE SEQUENCE [LARGE SCALE GENOMIC DNA]</scope>
    <source>
        <strain evidence="2">Nigerian</strain>
    </source>
</reference>
<dbReference type="PANTHER" id="PTHR21301">
    <property type="entry name" value="REVERSE TRANSCRIPTASE"/>
    <property type="match status" value="1"/>
</dbReference>
<proteinExistence type="predicted"/>
<dbReference type="InterPro" id="IPR058912">
    <property type="entry name" value="HTH_animal"/>
</dbReference>
<dbReference type="InterPro" id="IPR000305">
    <property type="entry name" value="GIY-YIG_endonuc"/>
</dbReference>
<protein>
    <recommendedName>
        <fullName evidence="1">GIY-YIG domain-containing protein</fullName>
    </recommendedName>
</protein>
<dbReference type="PANTHER" id="PTHR21301:SF13">
    <property type="match status" value="1"/>
</dbReference>
<dbReference type="GeneTree" id="ENSGT00840000129931"/>
<dbReference type="AlphaFoldDB" id="A0A803JIM5"/>
<evidence type="ECO:0000313" key="2">
    <source>
        <dbReference type="Ensembl" id="ENSXETP00000107795"/>
    </source>
</evidence>
<feature type="domain" description="GIY-YIG" evidence="1">
    <location>
        <begin position="546"/>
        <end position="653"/>
    </location>
</feature>
<dbReference type="InParanoid" id="A0A803JIM5"/>
<dbReference type="PROSITE" id="PS50164">
    <property type="entry name" value="GIY_YIG"/>
    <property type="match status" value="1"/>
</dbReference>
<name>A0A803JIM5_XENTR</name>
<accession>A0A803JIM5</accession>